<dbReference type="Proteomes" id="UP001190700">
    <property type="component" value="Unassembled WGS sequence"/>
</dbReference>
<evidence type="ECO:0000256" key="2">
    <source>
        <dbReference type="ARBA" id="ARBA00022692"/>
    </source>
</evidence>
<feature type="transmembrane region" description="Helical" evidence="5">
    <location>
        <begin position="415"/>
        <end position="433"/>
    </location>
</feature>
<sequence>MGKYTFLEQKIPVPAWFGRFHVFAAGVAFMFTQGSMSALALYSSTLKQELGYSQDDVDWLAVAKSASPILSCVLGGMQDKLGSFYCLTISSMIGVVGFSLIYAALEGDIDVSYETMWWLHFFAYGGVTALQAPPLLTAMANFPKHRAYTTSILFAAQSIGGSLVSEYDDYAEDNSVVLMCGLNSGVTAFLVWPFMRILSISKLSAEEIQATGPTLVCFASFMAIIILYMLVIEVWEIEVDFTKYAQEWVLFGYLIFMTLCVILGLCFWHWALEREKIKASQFRVVVDEREDAGLLTSQVEESDKRYDTFNLRRAMKMRRKTAAWQDSEVPYSVMIYNVAIDPKYYLLVVVGYGVLGNMPTVSDNIEQIVLAIVGLDDADHISRYISTSVTSLAAGRLSSGIISDALLKRYQIPRYYLATAGGISTCLGLYFYAESSAEKLYSACAFNNFGFGWTSIIMTTMILEQWGEEVYGFTNFFLLFVCNLCGSLIGSIALFSNEYDDEAQFDYNGSKYCFGNDCFDMTFYVLLGIALVGTNLCILYGYVTRDKHEELLLTCTTQEQPSNQQELKG</sequence>
<dbReference type="GO" id="GO:0016020">
    <property type="term" value="C:membrane"/>
    <property type="evidence" value="ECO:0007669"/>
    <property type="project" value="UniProtKB-SubCell"/>
</dbReference>
<dbReference type="EMBL" id="LGRX02004185">
    <property type="protein sequence ID" value="KAK3280938.1"/>
    <property type="molecule type" value="Genomic_DNA"/>
</dbReference>
<dbReference type="SUPFAM" id="SSF103473">
    <property type="entry name" value="MFS general substrate transporter"/>
    <property type="match status" value="2"/>
</dbReference>
<feature type="transmembrane region" description="Helical" evidence="5">
    <location>
        <begin position="210"/>
        <end position="230"/>
    </location>
</feature>
<keyword evidence="4 5" id="KW-0472">Membrane</keyword>
<proteinExistence type="predicted"/>
<evidence type="ECO:0000259" key="6">
    <source>
        <dbReference type="Pfam" id="PF06813"/>
    </source>
</evidence>
<evidence type="ECO:0000256" key="5">
    <source>
        <dbReference type="SAM" id="Phobius"/>
    </source>
</evidence>
<dbReference type="PANTHER" id="PTHR21576:SF158">
    <property type="entry name" value="RIBOSOMAL RNA-PROCESSING PROTEIN 12-LIKE CONSERVED DOMAIN-CONTAINING PROTEIN"/>
    <property type="match status" value="1"/>
</dbReference>
<dbReference type="Pfam" id="PF06813">
    <property type="entry name" value="Nodulin-like"/>
    <property type="match status" value="1"/>
</dbReference>
<evidence type="ECO:0000313" key="7">
    <source>
        <dbReference type="EMBL" id="KAK3280938.1"/>
    </source>
</evidence>
<accession>A0AAE0LD70</accession>
<feature type="domain" description="Nodulin-like" evidence="6">
    <location>
        <begin position="21"/>
        <end position="257"/>
    </location>
</feature>
<feature type="transmembrane region" description="Helical" evidence="5">
    <location>
        <begin position="176"/>
        <end position="198"/>
    </location>
</feature>
<keyword evidence="3 5" id="KW-1133">Transmembrane helix</keyword>
<feature type="transmembrane region" description="Helical" evidence="5">
    <location>
        <begin position="475"/>
        <end position="495"/>
    </location>
</feature>
<organism evidence="7 8">
    <name type="scientific">Cymbomonas tetramitiformis</name>
    <dbReference type="NCBI Taxonomy" id="36881"/>
    <lineage>
        <taxon>Eukaryota</taxon>
        <taxon>Viridiplantae</taxon>
        <taxon>Chlorophyta</taxon>
        <taxon>Pyramimonadophyceae</taxon>
        <taxon>Pyramimonadales</taxon>
        <taxon>Pyramimonadaceae</taxon>
        <taxon>Cymbomonas</taxon>
    </lineage>
</organism>
<feature type="transmembrane region" description="Helical" evidence="5">
    <location>
        <begin position="20"/>
        <end position="42"/>
    </location>
</feature>
<keyword evidence="8" id="KW-1185">Reference proteome</keyword>
<dbReference type="AlphaFoldDB" id="A0AAE0LD70"/>
<reference evidence="7 8" key="1">
    <citation type="journal article" date="2015" name="Genome Biol. Evol.">
        <title>Comparative Genomics of a Bacterivorous Green Alga Reveals Evolutionary Causalities and Consequences of Phago-Mixotrophic Mode of Nutrition.</title>
        <authorList>
            <person name="Burns J.A."/>
            <person name="Paasch A."/>
            <person name="Narechania A."/>
            <person name="Kim E."/>
        </authorList>
    </citation>
    <scope>NUCLEOTIDE SEQUENCE [LARGE SCALE GENOMIC DNA]</scope>
    <source>
        <strain evidence="7 8">PLY_AMNH</strain>
    </source>
</reference>
<dbReference type="InterPro" id="IPR036259">
    <property type="entry name" value="MFS_trans_sf"/>
</dbReference>
<name>A0AAE0LD70_9CHLO</name>
<dbReference type="Gene3D" id="1.20.1250.20">
    <property type="entry name" value="MFS general substrate transporter like domains"/>
    <property type="match status" value="1"/>
</dbReference>
<evidence type="ECO:0000256" key="3">
    <source>
        <dbReference type="ARBA" id="ARBA00022989"/>
    </source>
</evidence>
<dbReference type="PANTHER" id="PTHR21576">
    <property type="entry name" value="UNCHARACTERIZED NODULIN-LIKE PROTEIN"/>
    <property type="match status" value="1"/>
</dbReference>
<feature type="transmembrane region" description="Helical" evidence="5">
    <location>
        <begin position="445"/>
        <end position="463"/>
    </location>
</feature>
<evidence type="ECO:0000256" key="1">
    <source>
        <dbReference type="ARBA" id="ARBA00004141"/>
    </source>
</evidence>
<evidence type="ECO:0000256" key="4">
    <source>
        <dbReference type="ARBA" id="ARBA00023136"/>
    </source>
</evidence>
<comment type="caution">
    <text evidence="7">The sequence shown here is derived from an EMBL/GenBank/DDBJ whole genome shotgun (WGS) entry which is preliminary data.</text>
</comment>
<dbReference type="InterPro" id="IPR010658">
    <property type="entry name" value="Nodulin-like"/>
</dbReference>
<protein>
    <recommendedName>
        <fullName evidence="6">Nodulin-like domain-containing protein</fullName>
    </recommendedName>
</protein>
<keyword evidence="2 5" id="KW-0812">Transmembrane</keyword>
<comment type="subcellular location">
    <subcellularLocation>
        <location evidence="1">Membrane</location>
        <topology evidence="1">Multi-pass membrane protein</topology>
    </subcellularLocation>
</comment>
<gene>
    <name evidence="7" type="ORF">CYMTET_11245</name>
</gene>
<feature type="transmembrane region" description="Helical" evidence="5">
    <location>
        <begin position="84"/>
        <end position="105"/>
    </location>
</feature>
<feature type="transmembrane region" description="Helical" evidence="5">
    <location>
        <begin position="117"/>
        <end position="140"/>
    </location>
</feature>
<evidence type="ECO:0000313" key="8">
    <source>
        <dbReference type="Proteomes" id="UP001190700"/>
    </source>
</evidence>
<feature type="transmembrane region" description="Helical" evidence="5">
    <location>
        <begin position="521"/>
        <end position="543"/>
    </location>
</feature>
<feature type="transmembrane region" description="Helical" evidence="5">
    <location>
        <begin position="250"/>
        <end position="272"/>
    </location>
</feature>